<gene>
    <name evidence="3" type="ORF">P3F81_12165</name>
</gene>
<evidence type="ECO:0000313" key="4">
    <source>
        <dbReference type="Proteomes" id="UP001243623"/>
    </source>
</evidence>
<keyword evidence="2" id="KW-1133">Transmembrane helix</keyword>
<feature type="coiled-coil region" evidence="1">
    <location>
        <begin position="22"/>
        <end position="53"/>
    </location>
</feature>
<accession>A0A9Y2ES92</accession>
<organism evidence="3 4">
    <name type="scientific">Selenobaculum gibii</name>
    <dbReference type="NCBI Taxonomy" id="3054208"/>
    <lineage>
        <taxon>Bacteria</taxon>
        <taxon>Bacillati</taxon>
        <taxon>Bacillota</taxon>
        <taxon>Negativicutes</taxon>
        <taxon>Selenomonadales</taxon>
        <taxon>Selenomonadaceae</taxon>
        <taxon>Selenobaculum</taxon>
    </lineage>
</organism>
<evidence type="ECO:0000313" key="3">
    <source>
        <dbReference type="EMBL" id="WIW70623.1"/>
    </source>
</evidence>
<keyword evidence="1" id="KW-0175">Coiled coil</keyword>
<dbReference type="RefSeq" id="WP_309320465.1">
    <property type="nucleotide sequence ID" value="NZ_CP120678.1"/>
</dbReference>
<reference evidence="3" key="1">
    <citation type="submission" date="2023-03" db="EMBL/GenBank/DDBJ databases">
        <title>Selenobaculum gbiensis gen. nov. sp. nov., a new bacterium isolated from the gut microbiota of IBD patient.</title>
        <authorList>
            <person name="Yeo S."/>
            <person name="Park H."/>
            <person name="Huh C.S."/>
        </authorList>
    </citation>
    <scope>NUCLEOTIDE SEQUENCE</scope>
    <source>
        <strain evidence="3">ICN-92133</strain>
    </source>
</reference>
<dbReference type="EMBL" id="CP120678">
    <property type="protein sequence ID" value="WIW70623.1"/>
    <property type="molecule type" value="Genomic_DNA"/>
</dbReference>
<feature type="transmembrane region" description="Helical" evidence="2">
    <location>
        <begin position="6"/>
        <end position="23"/>
    </location>
</feature>
<dbReference type="AlphaFoldDB" id="A0A9Y2ES92"/>
<evidence type="ECO:0000256" key="1">
    <source>
        <dbReference type="SAM" id="Coils"/>
    </source>
</evidence>
<dbReference type="KEGG" id="sgbi:P3F81_12165"/>
<proteinExistence type="predicted"/>
<protein>
    <submittedName>
        <fullName evidence="3">Uncharacterized protein</fullName>
    </submittedName>
</protein>
<keyword evidence="2" id="KW-0812">Transmembrane</keyword>
<keyword evidence="2" id="KW-0472">Membrane</keyword>
<keyword evidence="4" id="KW-1185">Reference proteome</keyword>
<evidence type="ECO:0000256" key="2">
    <source>
        <dbReference type="SAM" id="Phobius"/>
    </source>
</evidence>
<sequence>MSVQDLIMSVLVGAIGCIGYFLRDLQSSIKEKMKENHEEIKKTQENLEKMKNQLPHTYVFRDDFLRAISNLDTKVDRLTTDVSHINENVAKLLSGGERG</sequence>
<dbReference type="Proteomes" id="UP001243623">
    <property type="component" value="Chromosome"/>
</dbReference>
<name>A0A9Y2ES92_9FIRM</name>